<dbReference type="Proteomes" id="UP000001190">
    <property type="component" value="Chromosome"/>
</dbReference>
<name>B2HMR1_MYCMM</name>
<dbReference type="STRING" id="216594.MMAR_5423"/>
<evidence type="ECO:0000256" key="2">
    <source>
        <dbReference type="SAM" id="Phobius"/>
    </source>
</evidence>
<keyword evidence="2" id="KW-0472">Membrane</keyword>
<protein>
    <submittedName>
        <fullName evidence="4">Conserved hypothetical transmembrane protein</fullName>
    </submittedName>
</protein>
<evidence type="ECO:0000259" key="3">
    <source>
        <dbReference type="Pfam" id="PF18879"/>
    </source>
</evidence>
<feature type="compositionally biased region" description="Low complexity" evidence="1">
    <location>
        <begin position="353"/>
        <end position="364"/>
    </location>
</feature>
<dbReference type="HOGENOM" id="CLU_037846_1_0_11"/>
<keyword evidence="2 4" id="KW-0812">Transmembrane</keyword>
<evidence type="ECO:0000313" key="4">
    <source>
        <dbReference type="EMBL" id="ACC43830.1"/>
    </source>
</evidence>
<feature type="transmembrane region" description="Helical" evidence="2">
    <location>
        <begin position="193"/>
        <end position="216"/>
    </location>
</feature>
<reference evidence="4 5" key="1">
    <citation type="journal article" date="2008" name="Genome Res.">
        <title>Insights from the complete genome sequence of Mycobacterium marinum on the evolution of Mycobacterium tuberculosis.</title>
        <authorList>
            <person name="Stinear T.P."/>
            <person name="Seemann T."/>
            <person name="Harrison P.F."/>
            <person name="Jenkin G.A."/>
            <person name="Davies J.K."/>
            <person name="Johnson P.D."/>
            <person name="Abdellah Z."/>
            <person name="Arrowsmith C."/>
            <person name="Chillingworth T."/>
            <person name="Churcher C."/>
            <person name="Clarke K."/>
            <person name="Cronin A."/>
            <person name="Davis P."/>
            <person name="Goodhead I."/>
            <person name="Holroyd N."/>
            <person name="Jagels K."/>
            <person name="Lord A."/>
            <person name="Moule S."/>
            <person name="Mungall K."/>
            <person name="Norbertczak H."/>
            <person name="Quail M.A."/>
            <person name="Rabbinowitsch E."/>
            <person name="Walker D."/>
            <person name="White B."/>
            <person name="Whitehead S."/>
            <person name="Small P.L."/>
            <person name="Brosch R."/>
            <person name="Ramakrishnan L."/>
            <person name="Fischbach M.A."/>
            <person name="Parkhill J."/>
            <person name="Cole S.T."/>
        </authorList>
    </citation>
    <scope>NUCLEOTIDE SEQUENCE [LARGE SCALE GENOMIC DNA]</scope>
    <source>
        <strain evidence="5">ATCC BAA-535 / M</strain>
    </source>
</reference>
<keyword evidence="2" id="KW-1133">Transmembrane helix</keyword>
<feature type="region of interest" description="Disordered" evidence="1">
    <location>
        <begin position="351"/>
        <end position="401"/>
    </location>
</feature>
<accession>B2HMR1</accession>
<feature type="domain" description="ESX-1 secretion-associated protein EspA/EspE-like" evidence="3">
    <location>
        <begin position="83"/>
        <end position="164"/>
    </location>
</feature>
<dbReference type="EMBL" id="CP000854">
    <property type="protein sequence ID" value="ACC43830.1"/>
    <property type="molecule type" value="Genomic_DNA"/>
</dbReference>
<feature type="compositionally biased region" description="Basic and acidic residues" evidence="1">
    <location>
        <begin position="390"/>
        <end position="401"/>
    </location>
</feature>
<proteinExistence type="predicted"/>
<keyword evidence="5" id="KW-1185">Reference proteome</keyword>
<evidence type="ECO:0000313" key="5">
    <source>
        <dbReference type="Proteomes" id="UP000001190"/>
    </source>
</evidence>
<dbReference type="Pfam" id="PF18879">
    <property type="entry name" value="EspA_EspE"/>
    <property type="match status" value="1"/>
</dbReference>
<gene>
    <name evidence="4" type="ordered locus">MMAR_5423</name>
</gene>
<dbReference type="KEGG" id="mmi:MMAR_5423"/>
<organism evidence="4 5">
    <name type="scientific">Mycobacterium marinum (strain ATCC BAA-535 / M)</name>
    <dbReference type="NCBI Taxonomy" id="216594"/>
    <lineage>
        <taxon>Bacteria</taxon>
        <taxon>Bacillati</taxon>
        <taxon>Actinomycetota</taxon>
        <taxon>Actinomycetes</taxon>
        <taxon>Mycobacteriales</taxon>
        <taxon>Mycobacteriaceae</taxon>
        <taxon>Mycobacterium</taxon>
        <taxon>Mycobacterium ulcerans group</taxon>
    </lineage>
</organism>
<dbReference type="AlphaFoldDB" id="B2HMR1"/>
<sequence>MPASAQRPIRGTRHNLNRKAIPMEEFAEFLRLMNQQLVHGVGNFQARVQQLVEQLQRDEWLRLRGSYVCVATEGILGGALAWLGYGFPERAEGLAGTGSRFGAVSAQIAGLGPEAGWQGSAARAYGAQNRAQSERATLMSNLDRHIADLVTAQAEDVQAVRSVVTGEMVAVAGLCALCLYCESLGPLGHEVSLAIALTACGVLLAITIGFLIDLAVTTSRNAGDLRAAEQKLTAMLAALPQWPEAIGSSNMAFPLPYSPREAPAATPVARTVDAALGFAQLPGAPGFRLPTVASPGFPDFGAPHLPIPRLTGMPTLPDALPTMLSTNELATRPGLSGALAALARPAHQPVSDAAAGSATPACAPVPAPAGESASGQNHHQLQRPLQPEQRWTREDSSTHGV</sequence>
<dbReference type="InterPro" id="IPR043796">
    <property type="entry name" value="ESX-1_EspA/EspE-like"/>
</dbReference>
<evidence type="ECO:0000256" key="1">
    <source>
        <dbReference type="SAM" id="MobiDB-lite"/>
    </source>
</evidence>